<accession>A0AAX6EQM1</accession>
<dbReference type="AlphaFoldDB" id="A0AAX6EQM1"/>
<keyword evidence="2" id="KW-1185">Reference proteome</keyword>
<evidence type="ECO:0000313" key="1">
    <source>
        <dbReference type="EMBL" id="KAJ6806129.1"/>
    </source>
</evidence>
<dbReference type="EMBL" id="JANAVB010034949">
    <property type="protein sequence ID" value="KAJ6806129.1"/>
    <property type="molecule type" value="Genomic_DNA"/>
</dbReference>
<evidence type="ECO:0000313" key="2">
    <source>
        <dbReference type="Proteomes" id="UP001140949"/>
    </source>
</evidence>
<gene>
    <name evidence="1" type="ORF">M6B38_177550</name>
</gene>
<reference evidence="1" key="1">
    <citation type="journal article" date="2023" name="GigaByte">
        <title>Genome assembly of the bearded iris, Iris pallida Lam.</title>
        <authorList>
            <person name="Bruccoleri R.E."/>
            <person name="Oakeley E.J."/>
            <person name="Faust A.M.E."/>
            <person name="Altorfer M."/>
            <person name="Dessus-Babus S."/>
            <person name="Burckhardt D."/>
            <person name="Oertli M."/>
            <person name="Naumann U."/>
            <person name="Petersen F."/>
            <person name="Wong J."/>
        </authorList>
    </citation>
    <scope>NUCLEOTIDE SEQUENCE</scope>
    <source>
        <strain evidence="1">GSM-AAB239-AS_SAM_17_03QT</strain>
    </source>
</reference>
<comment type="caution">
    <text evidence="1">The sequence shown here is derived from an EMBL/GenBank/DDBJ whole genome shotgun (WGS) entry which is preliminary data.</text>
</comment>
<proteinExistence type="predicted"/>
<organism evidence="1 2">
    <name type="scientific">Iris pallida</name>
    <name type="common">Sweet iris</name>
    <dbReference type="NCBI Taxonomy" id="29817"/>
    <lineage>
        <taxon>Eukaryota</taxon>
        <taxon>Viridiplantae</taxon>
        <taxon>Streptophyta</taxon>
        <taxon>Embryophyta</taxon>
        <taxon>Tracheophyta</taxon>
        <taxon>Spermatophyta</taxon>
        <taxon>Magnoliopsida</taxon>
        <taxon>Liliopsida</taxon>
        <taxon>Asparagales</taxon>
        <taxon>Iridaceae</taxon>
        <taxon>Iridoideae</taxon>
        <taxon>Irideae</taxon>
        <taxon>Iris</taxon>
    </lineage>
</organism>
<reference evidence="1" key="2">
    <citation type="submission" date="2023-04" db="EMBL/GenBank/DDBJ databases">
        <authorList>
            <person name="Bruccoleri R.E."/>
            <person name="Oakeley E.J."/>
            <person name="Faust A.-M."/>
            <person name="Dessus-Babus S."/>
            <person name="Altorfer M."/>
            <person name="Burckhardt D."/>
            <person name="Oertli M."/>
            <person name="Naumann U."/>
            <person name="Petersen F."/>
            <person name="Wong J."/>
        </authorList>
    </citation>
    <scope>NUCLEOTIDE SEQUENCE</scope>
    <source>
        <strain evidence="1">GSM-AAB239-AS_SAM_17_03QT</strain>
        <tissue evidence="1">Leaf</tissue>
    </source>
</reference>
<sequence length="102" mass="12209">MRGKEREKEREKLMQLEVMQFEKDGKPLPPPMLDLMQFLKDAKRLPPPKLKEIPSDDEYISKWRVSQRCFLLNLLVTRTQLKKLRIFWTSKLGTQTSKKVIH</sequence>
<dbReference type="Proteomes" id="UP001140949">
    <property type="component" value="Unassembled WGS sequence"/>
</dbReference>
<name>A0AAX6EQM1_IRIPA</name>
<protein>
    <submittedName>
        <fullName evidence="1">Uncharacterized protein</fullName>
    </submittedName>
</protein>